<accession>A0ACB8RF56</accession>
<name>A0ACB8RF56_9AGAM</name>
<proteinExistence type="predicted"/>
<sequence length="103" mass="11619">MTVVPRGNPALRPRFPCAEAYLTSGYLVHDSVVTVKGMNGHDYAFLICFVYSLDLPVNHALLRLYPGIEWRGELLVMRQSRQYFVTAMGRAEFARLAEVAIIS</sequence>
<comment type="caution">
    <text evidence="1">The sequence shown here is derived from an EMBL/GenBank/DDBJ whole genome shotgun (WGS) entry which is preliminary data.</text>
</comment>
<organism evidence="1 2">
    <name type="scientific">Auriscalpium vulgare</name>
    <dbReference type="NCBI Taxonomy" id="40419"/>
    <lineage>
        <taxon>Eukaryota</taxon>
        <taxon>Fungi</taxon>
        <taxon>Dikarya</taxon>
        <taxon>Basidiomycota</taxon>
        <taxon>Agaricomycotina</taxon>
        <taxon>Agaricomycetes</taxon>
        <taxon>Russulales</taxon>
        <taxon>Auriscalpiaceae</taxon>
        <taxon>Auriscalpium</taxon>
    </lineage>
</organism>
<evidence type="ECO:0000313" key="2">
    <source>
        <dbReference type="Proteomes" id="UP000814033"/>
    </source>
</evidence>
<reference evidence="1" key="1">
    <citation type="submission" date="2021-02" db="EMBL/GenBank/DDBJ databases">
        <authorList>
            <consortium name="DOE Joint Genome Institute"/>
            <person name="Ahrendt S."/>
            <person name="Looney B.P."/>
            <person name="Miyauchi S."/>
            <person name="Morin E."/>
            <person name="Drula E."/>
            <person name="Courty P.E."/>
            <person name="Chicoki N."/>
            <person name="Fauchery L."/>
            <person name="Kohler A."/>
            <person name="Kuo A."/>
            <person name="Labutti K."/>
            <person name="Pangilinan J."/>
            <person name="Lipzen A."/>
            <person name="Riley R."/>
            <person name="Andreopoulos W."/>
            <person name="He G."/>
            <person name="Johnson J."/>
            <person name="Barry K.W."/>
            <person name="Grigoriev I.V."/>
            <person name="Nagy L."/>
            <person name="Hibbett D."/>
            <person name="Henrissat B."/>
            <person name="Matheny P.B."/>
            <person name="Labbe J."/>
            <person name="Martin F."/>
        </authorList>
    </citation>
    <scope>NUCLEOTIDE SEQUENCE</scope>
    <source>
        <strain evidence="1">FP105234-sp</strain>
    </source>
</reference>
<reference evidence="1" key="2">
    <citation type="journal article" date="2022" name="New Phytol.">
        <title>Evolutionary transition to the ectomycorrhizal habit in the genomes of a hyperdiverse lineage of mushroom-forming fungi.</title>
        <authorList>
            <person name="Looney B."/>
            <person name="Miyauchi S."/>
            <person name="Morin E."/>
            <person name="Drula E."/>
            <person name="Courty P.E."/>
            <person name="Kohler A."/>
            <person name="Kuo A."/>
            <person name="LaButti K."/>
            <person name="Pangilinan J."/>
            <person name="Lipzen A."/>
            <person name="Riley R."/>
            <person name="Andreopoulos W."/>
            <person name="He G."/>
            <person name="Johnson J."/>
            <person name="Nolan M."/>
            <person name="Tritt A."/>
            <person name="Barry K.W."/>
            <person name="Grigoriev I.V."/>
            <person name="Nagy L.G."/>
            <person name="Hibbett D."/>
            <person name="Henrissat B."/>
            <person name="Matheny P.B."/>
            <person name="Labbe J."/>
            <person name="Martin F.M."/>
        </authorList>
    </citation>
    <scope>NUCLEOTIDE SEQUENCE</scope>
    <source>
        <strain evidence="1">FP105234-sp</strain>
    </source>
</reference>
<dbReference type="Proteomes" id="UP000814033">
    <property type="component" value="Unassembled WGS sequence"/>
</dbReference>
<gene>
    <name evidence="1" type="ORF">FA95DRAFT_1500226</name>
</gene>
<keyword evidence="2" id="KW-1185">Reference proteome</keyword>
<evidence type="ECO:0000313" key="1">
    <source>
        <dbReference type="EMBL" id="KAI0042321.1"/>
    </source>
</evidence>
<protein>
    <submittedName>
        <fullName evidence="1">Uncharacterized protein</fullName>
    </submittedName>
</protein>
<dbReference type="EMBL" id="MU276072">
    <property type="protein sequence ID" value="KAI0042321.1"/>
    <property type="molecule type" value="Genomic_DNA"/>
</dbReference>